<evidence type="ECO:0000313" key="1">
    <source>
        <dbReference type="EMBL" id="BAA17403.1"/>
    </source>
</evidence>
<protein>
    <submittedName>
        <fullName evidence="1">Sll1969 protein</fullName>
    </submittedName>
</protein>
<dbReference type="Gene3D" id="3.40.50.1820">
    <property type="entry name" value="alpha/beta hydrolase"/>
    <property type="match status" value="1"/>
</dbReference>
<dbReference type="PANTHER" id="PTHR37946">
    <property type="entry name" value="SLL1969 PROTEIN"/>
    <property type="match status" value="1"/>
</dbReference>
<keyword evidence="2" id="KW-1185">Reference proteome</keyword>
<dbReference type="eggNOG" id="COG1075">
    <property type="taxonomic scope" value="Bacteria"/>
</dbReference>
<accession>P73372</accession>
<sequence>MVAEFPDRHPVVLVHGIYDTRAKFATMVDFLTKGGWSVHCLDLVPNDGSTSLALLAEQVKQYIDQKFAPQQPVDLIGFSMGGLVTRYYLQRLGGGERVRRYITISAPNQGTLLGYSLPHQGVREMAWQSDFLRDLNRDCCQLLAGLQVTVIWTPFDLMILPPSSSHLEIGQEIILPVLVHAWMVSDARCLAEVASALAKPLP</sequence>
<dbReference type="PANTHER" id="PTHR37946:SF1">
    <property type="entry name" value="SLL1969 PROTEIN"/>
    <property type="match status" value="1"/>
</dbReference>
<organism evidence="1 2">
    <name type="scientific">Synechocystis sp. (strain ATCC 27184 / PCC 6803 / Kazusa)</name>
    <dbReference type="NCBI Taxonomy" id="1111708"/>
    <lineage>
        <taxon>Bacteria</taxon>
        <taxon>Bacillati</taxon>
        <taxon>Cyanobacteriota</taxon>
        <taxon>Cyanophyceae</taxon>
        <taxon>Synechococcales</taxon>
        <taxon>Merismopediaceae</taxon>
        <taxon>Synechocystis</taxon>
    </lineage>
</organism>
<dbReference type="AlphaFoldDB" id="P73372"/>
<dbReference type="IntAct" id="P73372">
    <property type="interactions" value="6"/>
</dbReference>
<dbReference type="PIR" id="S77556">
    <property type="entry name" value="S77556"/>
</dbReference>
<dbReference type="InParanoid" id="P73372"/>
<dbReference type="PhylomeDB" id="P73372"/>
<dbReference type="EnsemblBacteria" id="BAA17403">
    <property type="protein sequence ID" value="BAA17403"/>
    <property type="gene ID" value="BAA17403"/>
</dbReference>
<dbReference type="KEGG" id="syn:sll1969"/>
<dbReference type="SMR" id="P73372"/>
<dbReference type="Proteomes" id="UP000001425">
    <property type="component" value="Chromosome"/>
</dbReference>
<dbReference type="SUPFAM" id="SSF53474">
    <property type="entry name" value="alpha/beta-Hydrolases"/>
    <property type="match status" value="1"/>
</dbReference>
<reference evidence="1 2" key="1">
    <citation type="journal article" date="1995" name="DNA Res.">
        <title>Sequence analysis of the genome of the unicellular cyanobacterium Synechocystis sp. strain PCC6803. I. Sequence features in the 1 Mb region from map positions 64% to 92% of the genome.</title>
        <authorList>
            <person name="Kaneko T."/>
            <person name="Tanaka A."/>
            <person name="Sato S."/>
            <person name="Kotani H."/>
            <person name="Sazuka T."/>
            <person name="Miyajima N."/>
            <person name="Sugiura M."/>
            <person name="Tabata S."/>
        </authorList>
    </citation>
    <scope>NUCLEOTIDE SEQUENCE [LARGE SCALE GENOMIC DNA]</scope>
    <source>
        <strain evidence="2">ATCC 27184 / PCC 6803 / Kazusa</strain>
    </source>
</reference>
<dbReference type="PaxDb" id="1148-1652481"/>
<reference evidence="1 2" key="2">
    <citation type="journal article" date="1996" name="DNA Res.">
        <title>Sequence analysis of the genome of the unicellular cyanobacterium Synechocystis sp. strain PCC6803. II. Sequence determination of the entire genome and assignment of potential protein-coding regions.</title>
        <authorList>
            <person name="Kaneko T."/>
            <person name="Sato S."/>
            <person name="Kotani H."/>
            <person name="Tanaka A."/>
            <person name="Asamizu E."/>
            <person name="Nakamura Y."/>
            <person name="Miyajima N."/>
            <person name="Hirosawa M."/>
            <person name="Sugiura M."/>
            <person name="Sasamoto S."/>
            <person name="Kimura T."/>
            <person name="Hosouchi T."/>
            <person name="Matsuno A."/>
            <person name="Muraki A."/>
            <person name="Nakazaki N."/>
            <person name="Naruo K."/>
            <person name="Okumura S."/>
            <person name="Shimpo S."/>
            <person name="Takeuchi C."/>
            <person name="Wada T."/>
            <person name="Watanabe A."/>
            <person name="Yamada M."/>
            <person name="Yasuda M."/>
            <person name="Tabata S."/>
        </authorList>
    </citation>
    <scope>NUCLEOTIDE SEQUENCE [LARGE SCALE GENOMIC DNA]</scope>
    <source>
        <strain evidence="2">ATCC 27184 / PCC 6803 / Kazusa</strain>
    </source>
</reference>
<dbReference type="EMBL" id="BA000022">
    <property type="protein sequence ID" value="BAA17403.1"/>
    <property type="molecule type" value="Genomic_DNA"/>
</dbReference>
<dbReference type="FunCoup" id="P73372">
    <property type="interactions" value="44"/>
</dbReference>
<name>P73372_SYNY3</name>
<evidence type="ECO:0000313" key="2">
    <source>
        <dbReference type="Proteomes" id="UP000001425"/>
    </source>
</evidence>
<dbReference type="Pfam" id="PF02089">
    <property type="entry name" value="Palm_thioest"/>
    <property type="match status" value="1"/>
</dbReference>
<dbReference type="ESTHER" id="synsp-SLL1969">
    <property type="family name" value="Lipase_2"/>
</dbReference>
<dbReference type="InterPro" id="IPR029058">
    <property type="entry name" value="AB_hydrolase_fold"/>
</dbReference>
<gene>
    <name evidence="1" type="ordered locus">sll1969</name>
</gene>
<proteinExistence type="predicted"/>
<dbReference type="STRING" id="1148.gene:10498266"/>